<dbReference type="SUPFAM" id="SSF52540">
    <property type="entry name" value="P-loop containing nucleoside triphosphate hydrolases"/>
    <property type="match status" value="1"/>
</dbReference>
<evidence type="ECO:0000313" key="5">
    <source>
        <dbReference type="EMBL" id="OSX71518.1"/>
    </source>
</evidence>
<dbReference type="EMBL" id="KV919127">
    <property type="protein sequence ID" value="OSX71518.1"/>
    <property type="molecule type" value="Genomic_DNA"/>
</dbReference>
<accession>A0A1X6NSF4</accession>
<dbReference type="InterPro" id="IPR051309">
    <property type="entry name" value="ABCF_ATPase"/>
</dbReference>
<dbReference type="FunFam" id="3.40.50.300:FF:000011">
    <property type="entry name" value="Putative ABC transporter ATP-binding component"/>
    <property type="match status" value="1"/>
</dbReference>
<dbReference type="Gene3D" id="3.40.50.300">
    <property type="entry name" value="P-loop containing nucleotide triphosphate hydrolases"/>
    <property type="match status" value="1"/>
</dbReference>
<dbReference type="PANTHER" id="PTHR42855">
    <property type="entry name" value="ABC TRANSPORTER ATP-BINDING SUBUNIT"/>
    <property type="match status" value="1"/>
</dbReference>
<organism evidence="5 6">
    <name type="scientific">Porphyra umbilicalis</name>
    <name type="common">Purple laver</name>
    <name type="synonym">Red alga</name>
    <dbReference type="NCBI Taxonomy" id="2786"/>
    <lineage>
        <taxon>Eukaryota</taxon>
        <taxon>Rhodophyta</taxon>
        <taxon>Bangiophyceae</taxon>
        <taxon>Bangiales</taxon>
        <taxon>Bangiaceae</taxon>
        <taxon>Porphyra</taxon>
    </lineage>
</organism>
<dbReference type="InterPro" id="IPR027417">
    <property type="entry name" value="P-loop_NTPase"/>
</dbReference>
<dbReference type="InterPro" id="IPR032781">
    <property type="entry name" value="ABC_tran_Xtn"/>
</dbReference>
<feature type="compositionally biased region" description="Basic and acidic residues" evidence="3">
    <location>
        <begin position="309"/>
        <end position="320"/>
    </location>
</feature>
<feature type="domain" description="ABC-transporter extension" evidence="4">
    <location>
        <begin position="236"/>
        <end position="307"/>
    </location>
</feature>
<sequence>MATFTLAGRRKTAANQGNLKRAAASSGGEKYTSVRLEDIQLAFGNTQLLAGATWEVQSGDRVGLCGANGIKPDAGSVVRSSARTKVAFLRQEFVDELDLTRTLREEFVTACTEENELLAKYEAAEAAVSAAGDDLVALEGLLNDLESLRGECDRVNAWNLDARIDRLLPGLGFEEGDDDILVLLKDPDLLCLDEPTNHLDLESVQWLESFLRQNELPMVVVSHDREFLDRLCTKIVELEAGEAFEYSGNYITFLKLQAERRKVWQAAYERQQKYLSEQRSFIRRYRSSPARAKQVKSRQKLLERMEKDGEVVRIRADHPPPRPPPIPHQSRPPPTATAAHIASEPTTPHRHRRPYRIRADHPPPPSPPIPPSLCT</sequence>
<feature type="compositionally biased region" description="Pro residues" evidence="3">
    <location>
        <begin position="362"/>
        <end position="375"/>
    </location>
</feature>
<feature type="region of interest" description="Disordered" evidence="3">
    <location>
        <begin position="309"/>
        <end position="375"/>
    </location>
</feature>
<dbReference type="PANTHER" id="PTHR42855:SF1">
    <property type="entry name" value="ABC TRANSPORTER DOMAIN-CONTAINING PROTEIN"/>
    <property type="match status" value="1"/>
</dbReference>
<evidence type="ECO:0000259" key="4">
    <source>
        <dbReference type="Pfam" id="PF12848"/>
    </source>
</evidence>
<proteinExistence type="predicted"/>
<evidence type="ECO:0000313" key="6">
    <source>
        <dbReference type="Proteomes" id="UP000218209"/>
    </source>
</evidence>
<feature type="compositionally biased region" description="Pro residues" evidence="3">
    <location>
        <begin position="321"/>
        <end position="335"/>
    </location>
</feature>
<evidence type="ECO:0000256" key="3">
    <source>
        <dbReference type="SAM" id="MobiDB-lite"/>
    </source>
</evidence>
<evidence type="ECO:0000256" key="2">
    <source>
        <dbReference type="ARBA" id="ARBA00022840"/>
    </source>
</evidence>
<reference evidence="5 6" key="1">
    <citation type="submission" date="2017-03" db="EMBL/GenBank/DDBJ databases">
        <title>WGS assembly of Porphyra umbilicalis.</title>
        <authorList>
            <person name="Brawley S.H."/>
            <person name="Blouin N.A."/>
            <person name="Ficko-Blean E."/>
            <person name="Wheeler G.L."/>
            <person name="Lohr M."/>
            <person name="Goodson H.V."/>
            <person name="Jenkins J.W."/>
            <person name="Blaby-Haas C.E."/>
            <person name="Helliwell K.E."/>
            <person name="Chan C."/>
            <person name="Marriage T."/>
            <person name="Bhattacharya D."/>
            <person name="Klein A.S."/>
            <person name="Badis Y."/>
            <person name="Brodie J."/>
            <person name="Cao Y."/>
            <person name="Collen J."/>
            <person name="Dittami S.M."/>
            <person name="Gachon C.M."/>
            <person name="Green B.R."/>
            <person name="Karpowicz S."/>
            <person name="Kim J.W."/>
            <person name="Kudahl U."/>
            <person name="Lin S."/>
            <person name="Michel G."/>
            <person name="Mittag M."/>
            <person name="Olson B.J."/>
            <person name="Pangilinan J."/>
            <person name="Peng Y."/>
            <person name="Qiu H."/>
            <person name="Shu S."/>
            <person name="Singer J.T."/>
            <person name="Smith A.G."/>
            <person name="Sprecher B.N."/>
            <person name="Wagner V."/>
            <person name="Wang W."/>
            <person name="Wang Z.-Y."/>
            <person name="Yan J."/>
            <person name="Yarish C."/>
            <person name="Zoeuner-Riek S."/>
            <person name="Zhuang Y."/>
            <person name="Zou Y."/>
            <person name="Lindquist E.A."/>
            <person name="Grimwood J."/>
            <person name="Barry K."/>
            <person name="Rokhsar D.S."/>
            <person name="Schmutz J."/>
            <person name="Stiller J.W."/>
            <person name="Grossman A.R."/>
            <person name="Prochnik S.E."/>
        </authorList>
    </citation>
    <scope>NUCLEOTIDE SEQUENCE [LARGE SCALE GENOMIC DNA]</scope>
    <source>
        <strain evidence="5">4086291</strain>
    </source>
</reference>
<protein>
    <recommendedName>
        <fullName evidence="4">ABC-transporter extension domain-containing protein</fullName>
    </recommendedName>
</protein>
<keyword evidence="6" id="KW-1185">Reference proteome</keyword>
<evidence type="ECO:0000256" key="1">
    <source>
        <dbReference type="ARBA" id="ARBA00022741"/>
    </source>
</evidence>
<dbReference type="AlphaFoldDB" id="A0A1X6NSF4"/>
<name>A0A1X6NSF4_PORUM</name>
<keyword evidence="1" id="KW-0547">Nucleotide-binding</keyword>
<dbReference type="Pfam" id="PF12848">
    <property type="entry name" value="ABC_tran_Xtn"/>
    <property type="match status" value="1"/>
</dbReference>
<dbReference type="OrthoDB" id="2110130at2759"/>
<dbReference type="Proteomes" id="UP000218209">
    <property type="component" value="Unassembled WGS sequence"/>
</dbReference>
<keyword evidence="2" id="KW-0067">ATP-binding</keyword>
<gene>
    <name evidence="5" type="ORF">BU14_0524s0002</name>
</gene>
<dbReference type="GO" id="GO:0005524">
    <property type="term" value="F:ATP binding"/>
    <property type="evidence" value="ECO:0007669"/>
    <property type="project" value="UniProtKB-KW"/>
</dbReference>